<gene>
    <name evidence="2" type="ORF">SAMN02787144_1009184</name>
</gene>
<protein>
    <submittedName>
        <fullName evidence="2">Uncharacterized protein</fullName>
    </submittedName>
</protein>
<dbReference type="STRING" id="1893.SAMN02787144_1009184"/>
<evidence type="ECO:0000313" key="2">
    <source>
        <dbReference type="EMBL" id="SFY02578.1"/>
    </source>
</evidence>
<proteinExistence type="predicted"/>
<sequence>MTRAADTGDVTPHTVSLPAAAMPNSPSTHASRPDTLTGMFLSLA</sequence>
<evidence type="ECO:0000313" key="3">
    <source>
        <dbReference type="Proteomes" id="UP000181909"/>
    </source>
</evidence>
<dbReference type="AlphaFoldDB" id="A0A1K2BUW2"/>
<feature type="region of interest" description="Disordered" evidence="1">
    <location>
        <begin position="1"/>
        <end position="44"/>
    </location>
</feature>
<organism evidence="2 3">
    <name type="scientific">Streptomyces atratus</name>
    <dbReference type="NCBI Taxonomy" id="1893"/>
    <lineage>
        <taxon>Bacteria</taxon>
        <taxon>Bacillati</taxon>
        <taxon>Actinomycetota</taxon>
        <taxon>Actinomycetes</taxon>
        <taxon>Kitasatosporales</taxon>
        <taxon>Streptomycetaceae</taxon>
        <taxon>Streptomyces</taxon>
    </lineage>
</organism>
<dbReference type="Proteomes" id="UP000181909">
    <property type="component" value="Unassembled WGS sequence"/>
</dbReference>
<dbReference type="EMBL" id="FPJO01000009">
    <property type="protein sequence ID" value="SFY02578.1"/>
    <property type="molecule type" value="Genomic_DNA"/>
</dbReference>
<accession>A0A1K2BUW2</accession>
<reference evidence="2 3" key="1">
    <citation type="submission" date="2016-11" db="EMBL/GenBank/DDBJ databases">
        <authorList>
            <person name="Jaros S."/>
            <person name="Januszkiewicz K."/>
            <person name="Wedrychowicz H."/>
        </authorList>
    </citation>
    <scope>NUCLEOTIDE SEQUENCE [LARGE SCALE GENOMIC DNA]</scope>
    <source>
        <strain evidence="2 3">OK807</strain>
    </source>
</reference>
<evidence type="ECO:0000256" key="1">
    <source>
        <dbReference type="SAM" id="MobiDB-lite"/>
    </source>
</evidence>
<name>A0A1K2BUW2_STRAR</name>